<proteinExistence type="predicted"/>
<accession>A0A7I4Z502</accession>
<dbReference type="AlphaFoldDB" id="A0A7I4Z502"/>
<dbReference type="WBParaSite" id="HCON_00176970-00001">
    <property type="protein sequence ID" value="HCON_00176970-00001"/>
    <property type="gene ID" value="HCON_00176970"/>
</dbReference>
<evidence type="ECO:0000313" key="2">
    <source>
        <dbReference type="WBParaSite" id="HCON_00176970-00001"/>
    </source>
</evidence>
<name>A0A7I4Z502_HAECO</name>
<keyword evidence="1" id="KW-1185">Reference proteome</keyword>
<organism evidence="1 2">
    <name type="scientific">Haemonchus contortus</name>
    <name type="common">Barber pole worm</name>
    <dbReference type="NCBI Taxonomy" id="6289"/>
    <lineage>
        <taxon>Eukaryota</taxon>
        <taxon>Metazoa</taxon>
        <taxon>Ecdysozoa</taxon>
        <taxon>Nematoda</taxon>
        <taxon>Chromadorea</taxon>
        <taxon>Rhabditida</taxon>
        <taxon>Rhabditina</taxon>
        <taxon>Rhabditomorpha</taxon>
        <taxon>Strongyloidea</taxon>
        <taxon>Trichostrongylidae</taxon>
        <taxon>Haemonchus</taxon>
    </lineage>
</organism>
<reference evidence="2" key="1">
    <citation type="submission" date="2020-12" db="UniProtKB">
        <authorList>
            <consortium name="WormBaseParasite"/>
        </authorList>
    </citation>
    <scope>IDENTIFICATION</scope>
    <source>
        <strain evidence="2">MHco3</strain>
    </source>
</reference>
<dbReference type="Proteomes" id="UP000025227">
    <property type="component" value="Unplaced"/>
</dbReference>
<evidence type="ECO:0000313" key="1">
    <source>
        <dbReference type="Proteomes" id="UP000025227"/>
    </source>
</evidence>
<protein>
    <submittedName>
        <fullName evidence="2">Reverse transcriptase domain-containing protein</fullName>
    </submittedName>
</protein>
<sequence length="104" mass="11559">MQARKVKYDVIGLTETRRQRPLHAIFENGEELFLGTCDCREVGGVDDIVLATPNIEQAEQMLGEFDNASGKIGSQLNFTKTKCMRNGLVTVNGRNITECSSYCI</sequence>